<evidence type="ECO:0000313" key="9">
    <source>
        <dbReference type="Proteomes" id="UP001460202"/>
    </source>
</evidence>
<dbReference type="PANTHER" id="PTHR42961">
    <property type="entry name" value="IRON-SULFUR PROTEIN NUBPL"/>
    <property type="match status" value="1"/>
</dbReference>
<dbReference type="Gene3D" id="3.30.300.130">
    <property type="entry name" value="Fe-S cluster assembly (FSCA)"/>
    <property type="match status" value="1"/>
</dbReference>
<keyword evidence="2 6" id="KW-0547">Nucleotide-binding</keyword>
<dbReference type="InterPro" id="IPR027417">
    <property type="entry name" value="P-loop_NTPase"/>
</dbReference>
<dbReference type="SUPFAM" id="SSF52540">
    <property type="entry name" value="P-loop containing nucleoside triphosphate hydrolases"/>
    <property type="match status" value="1"/>
</dbReference>
<protein>
    <recommendedName>
        <fullName evidence="6">Iron-sulfur cluster carrier protein</fullName>
    </recommendedName>
</protein>
<evidence type="ECO:0000256" key="3">
    <source>
        <dbReference type="ARBA" id="ARBA00022840"/>
    </source>
</evidence>
<keyword evidence="5 6" id="KW-0411">Iron-sulfur</keyword>
<gene>
    <name evidence="8" type="ORF">WMO46_10630</name>
</gene>
<dbReference type="CDD" id="cd02037">
    <property type="entry name" value="Mrp_NBP35"/>
    <property type="match status" value="1"/>
</dbReference>
<evidence type="ECO:0000256" key="2">
    <source>
        <dbReference type="ARBA" id="ARBA00022741"/>
    </source>
</evidence>
<keyword evidence="6" id="KW-0378">Hydrolase</keyword>
<dbReference type="SUPFAM" id="SSF117916">
    <property type="entry name" value="Fe-S cluster assembly (FSCA) domain-like"/>
    <property type="match status" value="1"/>
</dbReference>
<dbReference type="EMBL" id="JBBMFL010000012">
    <property type="protein sequence ID" value="MEQ2545398.1"/>
    <property type="molecule type" value="Genomic_DNA"/>
</dbReference>
<dbReference type="Pfam" id="PF10609">
    <property type="entry name" value="ParA"/>
    <property type="match status" value="1"/>
</dbReference>
<evidence type="ECO:0000256" key="1">
    <source>
        <dbReference type="ARBA" id="ARBA00022723"/>
    </source>
</evidence>
<dbReference type="PANTHER" id="PTHR42961:SF2">
    <property type="entry name" value="IRON-SULFUR PROTEIN NUBPL"/>
    <property type="match status" value="1"/>
</dbReference>
<evidence type="ECO:0000256" key="5">
    <source>
        <dbReference type="ARBA" id="ARBA00023014"/>
    </source>
</evidence>
<keyword evidence="4 6" id="KW-0408">Iron</keyword>
<name>A0ABV1GYB9_9BACT</name>
<sequence length="350" mass="37649">MEEKIKRLLTAVVHPETGQDIVTSGFIEHTAAANGKVTVVLRFAKARDPFAVKIKNQAEALLREAFPDAEVLVVVKEGGAAPRPEPKQNTTTGGIAKVIAVASGKGGVGKSTVTANLAVALRNMGFRVGILDADIYGPSQPKMFGVEGYVPEAVSEEGADRIVPAESMDIRLMSIGFFIKPTDALLWRGAMAVSALKQMIHQTRWGTLDFLLADLPPGTGDVHLSIIGELKIDTAVIVSTPQQIAVADVVRGVEMFRNENVNIPVAGIIENMAWFTPAELPENRYYIFGRGGARAFAERSGVDFLGEIPIVQSIMEGGEKGRPAAGIDPRVEEYYREIAEKVVSKVMKNG</sequence>
<dbReference type="InterPro" id="IPR019591">
    <property type="entry name" value="Mrp/NBP35_ATP-bd"/>
</dbReference>
<dbReference type="InterPro" id="IPR002744">
    <property type="entry name" value="MIP18-like"/>
</dbReference>
<dbReference type="GO" id="GO:0005524">
    <property type="term" value="F:ATP binding"/>
    <property type="evidence" value="ECO:0007669"/>
    <property type="project" value="UniProtKB-KW"/>
</dbReference>
<evidence type="ECO:0000259" key="7">
    <source>
        <dbReference type="Pfam" id="PF01883"/>
    </source>
</evidence>
<comment type="subunit">
    <text evidence="6">Homodimer.</text>
</comment>
<dbReference type="InterPro" id="IPR033756">
    <property type="entry name" value="YlxH/NBP35"/>
</dbReference>
<dbReference type="HAMAP" id="MF_02040">
    <property type="entry name" value="Mrp_NBP35"/>
    <property type="match status" value="1"/>
</dbReference>
<keyword evidence="3 6" id="KW-0067">ATP-binding</keyword>
<organism evidence="8 9">
    <name type="scientific">Alistipes intestinihominis</name>
    <dbReference type="NCBI Taxonomy" id="3133172"/>
    <lineage>
        <taxon>Bacteria</taxon>
        <taxon>Pseudomonadati</taxon>
        <taxon>Bacteroidota</taxon>
        <taxon>Bacteroidia</taxon>
        <taxon>Bacteroidales</taxon>
        <taxon>Rikenellaceae</taxon>
        <taxon>Alistipes</taxon>
    </lineage>
</organism>
<proteinExistence type="inferred from homology"/>
<evidence type="ECO:0000256" key="6">
    <source>
        <dbReference type="HAMAP-Rule" id="MF_02040"/>
    </source>
</evidence>
<dbReference type="InterPro" id="IPR044304">
    <property type="entry name" value="NUBPL-like"/>
</dbReference>
<dbReference type="Gene3D" id="3.40.50.300">
    <property type="entry name" value="P-loop containing nucleotide triphosphate hydrolases"/>
    <property type="match status" value="1"/>
</dbReference>
<dbReference type="RefSeq" id="WP_349094320.1">
    <property type="nucleotide sequence ID" value="NZ_JBBMFL010000012.1"/>
</dbReference>
<dbReference type="InterPro" id="IPR034904">
    <property type="entry name" value="FSCA_dom_sf"/>
</dbReference>
<accession>A0ABV1GYB9</accession>
<evidence type="ECO:0000256" key="4">
    <source>
        <dbReference type="ARBA" id="ARBA00023004"/>
    </source>
</evidence>
<feature type="binding site" evidence="6">
    <location>
        <begin position="104"/>
        <end position="111"/>
    </location>
    <ligand>
        <name>ATP</name>
        <dbReference type="ChEBI" id="CHEBI:30616"/>
    </ligand>
</feature>
<comment type="caution">
    <text evidence="8">The sequence shown here is derived from an EMBL/GenBank/DDBJ whole genome shotgun (WGS) entry which is preliminary data.</text>
</comment>
<feature type="domain" description="MIP18 family-like" evidence="7">
    <location>
        <begin position="2"/>
        <end position="71"/>
    </location>
</feature>
<dbReference type="Proteomes" id="UP001460202">
    <property type="component" value="Unassembled WGS sequence"/>
</dbReference>
<evidence type="ECO:0000313" key="8">
    <source>
        <dbReference type="EMBL" id="MEQ2545398.1"/>
    </source>
</evidence>
<dbReference type="Pfam" id="PF01883">
    <property type="entry name" value="FeS_assembly_P"/>
    <property type="match status" value="1"/>
</dbReference>
<comment type="function">
    <text evidence="6">Binds and transfers iron-sulfur (Fe-S) clusters to target apoproteins. Can hydrolyze ATP.</text>
</comment>
<comment type="similarity">
    <text evidence="6">Belongs to the Mrp/NBP35 ATP-binding proteins family.</text>
</comment>
<reference evidence="8 9" key="1">
    <citation type="submission" date="2024-03" db="EMBL/GenBank/DDBJ databases">
        <title>Human intestinal bacterial collection.</title>
        <authorList>
            <person name="Pauvert C."/>
            <person name="Hitch T.C.A."/>
            <person name="Clavel T."/>
        </authorList>
    </citation>
    <scope>NUCLEOTIDE SEQUENCE [LARGE SCALE GENOMIC DNA]</scope>
    <source>
        <strain evidence="8 9">CLA-KB-H122</strain>
    </source>
</reference>
<keyword evidence="1 6" id="KW-0479">Metal-binding</keyword>
<keyword evidence="9" id="KW-1185">Reference proteome</keyword>